<dbReference type="InterPro" id="IPR041522">
    <property type="entry name" value="CdaR_GGDEF"/>
</dbReference>
<dbReference type="PANTHER" id="PTHR33744:SF7">
    <property type="entry name" value="PUCR FAMILY TRANSCRIPTIONAL REGULATOR"/>
    <property type="match status" value="1"/>
</dbReference>
<feature type="domain" description="RsbT co-antagonist protein RsbRD N-terminal" evidence="3">
    <location>
        <begin position="77"/>
        <end position="218"/>
    </location>
</feature>
<sequence length="451" mass="50033">MRTERDMGGAPKRRRAGRSNLPFGVAQLCAEWEPIQMRPAPETTSPKTPRIRDAFIDDDLRARIAQAWASLLDRGTAIADDITLTLMENDHDYYDGAGPKLRADVRANTREHVRRGILTMARLAEPEDEAIHLWRETGRRRARQGVPMELILNAYSLGTRVLWEALLEQRNNPDLRIDDHVLLIAGQRIWSALDVQNATMVEFYRRESTRLQRRDLQRQQSFLDGLVEGRGADPLFASEAHDVLGISADDPVACVVAHFDGSLDEPLRAPEDRLEPAGVYSYWHIRGGAFFGLIPTNDLTLPKLIDLLQPSVAGRVGVALSIDGVSGFATAYQLAGRVAETLPRGSQQIVSVADRLPEVLLGASPEVTSLLVSETLGAILAQPPQQAEILLETLQALFANDASPTHAAKQLYCHRNTIIYRMRQIESLTGRSLQDPRDKLILSLGLMATGR</sequence>
<dbReference type="Pfam" id="PF13556">
    <property type="entry name" value="HTH_30"/>
    <property type="match status" value="1"/>
</dbReference>
<dbReference type="OrthoDB" id="3190266at2"/>
<accession>A0A4R9ADW5</accession>
<reference evidence="5 6" key="1">
    <citation type="submission" date="2019-03" db="EMBL/GenBank/DDBJ databases">
        <title>Genomics of glacier-inhabiting Cryobacterium strains.</title>
        <authorList>
            <person name="Liu Q."/>
            <person name="Xin Y.-H."/>
        </authorList>
    </citation>
    <scope>NUCLEOTIDE SEQUENCE [LARGE SCALE GENOMIC DNA]</scope>
    <source>
        <strain evidence="5 6">Sr39</strain>
    </source>
</reference>
<gene>
    <name evidence="5" type="ORF">E3T39_10430</name>
</gene>
<dbReference type="InterPro" id="IPR025751">
    <property type="entry name" value="RsbRD_N_dom"/>
</dbReference>
<evidence type="ECO:0000256" key="1">
    <source>
        <dbReference type="ARBA" id="ARBA00006754"/>
    </source>
</evidence>
<dbReference type="Pfam" id="PF17853">
    <property type="entry name" value="GGDEF_2"/>
    <property type="match status" value="1"/>
</dbReference>
<dbReference type="EMBL" id="SOHJ01000011">
    <property type="protein sequence ID" value="TFD58788.1"/>
    <property type="molecule type" value="Genomic_DNA"/>
</dbReference>
<dbReference type="Pfam" id="PF14361">
    <property type="entry name" value="RsbRD_N"/>
    <property type="match status" value="1"/>
</dbReference>
<feature type="domain" description="CdaR GGDEF-like" evidence="4">
    <location>
        <begin position="230"/>
        <end position="340"/>
    </location>
</feature>
<name>A0A4R9ADW5_9MICO</name>
<evidence type="ECO:0000259" key="3">
    <source>
        <dbReference type="Pfam" id="PF14361"/>
    </source>
</evidence>
<feature type="domain" description="PucR C-terminal helix-turn-helix" evidence="2">
    <location>
        <begin position="390"/>
        <end position="447"/>
    </location>
</feature>
<keyword evidence="6" id="KW-1185">Reference proteome</keyword>
<proteinExistence type="inferred from homology"/>
<evidence type="ECO:0000259" key="2">
    <source>
        <dbReference type="Pfam" id="PF13556"/>
    </source>
</evidence>
<dbReference type="InterPro" id="IPR042070">
    <property type="entry name" value="PucR_C-HTH_sf"/>
</dbReference>
<evidence type="ECO:0000313" key="5">
    <source>
        <dbReference type="EMBL" id="TFD58788.1"/>
    </source>
</evidence>
<dbReference type="PANTHER" id="PTHR33744">
    <property type="entry name" value="CARBOHYDRATE DIACID REGULATOR"/>
    <property type="match status" value="1"/>
</dbReference>
<evidence type="ECO:0000313" key="6">
    <source>
        <dbReference type="Proteomes" id="UP000298170"/>
    </source>
</evidence>
<dbReference type="InterPro" id="IPR051448">
    <property type="entry name" value="CdaR-like_regulators"/>
</dbReference>
<protein>
    <submittedName>
        <fullName evidence="5">PucR family transcriptional regulator</fullName>
    </submittedName>
</protein>
<dbReference type="Proteomes" id="UP000298170">
    <property type="component" value="Unassembled WGS sequence"/>
</dbReference>
<organism evidence="5 6">
    <name type="scientific">Cryobacterium suzukii</name>
    <dbReference type="NCBI Taxonomy" id="1259198"/>
    <lineage>
        <taxon>Bacteria</taxon>
        <taxon>Bacillati</taxon>
        <taxon>Actinomycetota</taxon>
        <taxon>Actinomycetes</taxon>
        <taxon>Micrococcales</taxon>
        <taxon>Microbacteriaceae</taxon>
        <taxon>Cryobacterium</taxon>
    </lineage>
</organism>
<evidence type="ECO:0000259" key="4">
    <source>
        <dbReference type="Pfam" id="PF17853"/>
    </source>
</evidence>
<comment type="caution">
    <text evidence="5">The sequence shown here is derived from an EMBL/GenBank/DDBJ whole genome shotgun (WGS) entry which is preliminary data.</text>
</comment>
<dbReference type="Gene3D" id="1.10.10.2840">
    <property type="entry name" value="PucR C-terminal helix-turn-helix domain"/>
    <property type="match status" value="1"/>
</dbReference>
<comment type="similarity">
    <text evidence="1">Belongs to the CdaR family.</text>
</comment>
<dbReference type="InterPro" id="IPR025736">
    <property type="entry name" value="PucR_C-HTH_dom"/>
</dbReference>
<dbReference type="AlphaFoldDB" id="A0A4R9ADW5"/>